<name>A0ABQ0U2T8_9GAMM</name>
<comment type="caution">
    <text evidence="1">The sequence shown here is derived from an EMBL/GenBank/DDBJ whole genome shotgun (WGS) entry which is preliminary data.</text>
</comment>
<dbReference type="Proteomes" id="UP000321121">
    <property type="component" value="Unassembled WGS sequence"/>
</dbReference>
<gene>
    <name evidence="1" type="ORF">HHA04nite_14000</name>
</gene>
<protein>
    <submittedName>
        <fullName evidence="1">Uncharacterized protein</fullName>
    </submittedName>
</protein>
<evidence type="ECO:0000313" key="2">
    <source>
        <dbReference type="Proteomes" id="UP000321121"/>
    </source>
</evidence>
<reference evidence="1 2" key="1">
    <citation type="submission" date="2019-07" db="EMBL/GenBank/DDBJ databases">
        <title>Whole genome shotgun sequence of Halomonas halophila NBRC 102604.</title>
        <authorList>
            <person name="Hosoyama A."/>
            <person name="Uohara A."/>
            <person name="Ohji S."/>
            <person name="Ichikawa N."/>
        </authorList>
    </citation>
    <scope>NUCLEOTIDE SEQUENCE [LARGE SCALE GENOMIC DNA]</scope>
    <source>
        <strain evidence="1 2">NBRC 102604</strain>
    </source>
</reference>
<sequence>MAAEVVEVAANAGWPAAIRAPAAVIVPRTWRRERVGMVGLLRKIRRIELSRVAGGARWKQKNPPVGGFLWRYLMER</sequence>
<proteinExistence type="predicted"/>
<evidence type="ECO:0000313" key="1">
    <source>
        <dbReference type="EMBL" id="GEK72856.1"/>
    </source>
</evidence>
<organism evidence="1 2">
    <name type="scientific">Halomonas halophila</name>
    <dbReference type="NCBI Taxonomy" id="29573"/>
    <lineage>
        <taxon>Bacteria</taxon>
        <taxon>Pseudomonadati</taxon>
        <taxon>Pseudomonadota</taxon>
        <taxon>Gammaproteobacteria</taxon>
        <taxon>Oceanospirillales</taxon>
        <taxon>Halomonadaceae</taxon>
        <taxon>Halomonas</taxon>
    </lineage>
</organism>
<keyword evidence="2" id="KW-1185">Reference proteome</keyword>
<accession>A0ABQ0U2T8</accession>
<dbReference type="EMBL" id="BJUS01000012">
    <property type="protein sequence ID" value="GEK72856.1"/>
    <property type="molecule type" value="Genomic_DNA"/>
</dbReference>